<accession>I0I1A3</accession>
<dbReference type="GO" id="GO:0016891">
    <property type="term" value="F:RNA endonuclease activity producing 5'-phosphomonoesters, hydrolytic mechanism"/>
    <property type="evidence" value="ECO:0007669"/>
    <property type="project" value="TreeGrafter"/>
</dbReference>
<dbReference type="PROSITE" id="PS50035">
    <property type="entry name" value="PLD"/>
    <property type="match status" value="1"/>
</dbReference>
<dbReference type="Gene3D" id="3.30.870.10">
    <property type="entry name" value="Endonuclease Chain A"/>
    <property type="match status" value="2"/>
</dbReference>
<dbReference type="EC" id="3.1.4.4" evidence="3"/>
<reference evidence="9 10" key="1">
    <citation type="submission" date="2012-02" db="EMBL/GenBank/DDBJ databases">
        <title>Complete genome sequence of Caldilinea aerophila DSM 14535 (= NBRC 102666).</title>
        <authorList>
            <person name="Oguchi A."/>
            <person name="Hosoyama A."/>
            <person name="Sekine M."/>
            <person name="Fukai R."/>
            <person name="Kato Y."/>
            <person name="Nakamura S."/>
            <person name="Hanada S."/>
            <person name="Yamazaki S."/>
            <person name="Fujita N."/>
        </authorList>
    </citation>
    <scope>NUCLEOTIDE SEQUENCE [LARGE SCALE GENOMIC DNA]</scope>
    <source>
        <strain evidence="10">DSM 14535 / JCM 11387 / NBRC 104270 / STL-6-O1</strain>
    </source>
</reference>
<dbReference type="GO" id="GO:0006793">
    <property type="term" value="P:phosphorus metabolic process"/>
    <property type="evidence" value="ECO:0007669"/>
    <property type="project" value="UniProtKB-ARBA"/>
</dbReference>
<proteinExistence type="inferred from homology"/>
<organism evidence="9 10">
    <name type="scientific">Caldilinea aerophila (strain DSM 14535 / JCM 11387 / NBRC 104270 / STL-6-O1)</name>
    <dbReference type="NCBI Taxonomy" id="926550"/>
    <lineage>
        <taxon>Bacteria</taxon>
        <taxon>Bacillati</taxon>
        <taxon>Chloroflexota</taxon>
        <taxon>Caldilineae</taxon>
        <taxon>Caldilineales</taxon>
        <taxon>Caldilineaceae</taxon>
        <taxon>Caldilinea</taxon>
    </lineage>
</organism>
<dbReference type="InterPro" id="IPR001736">
    <property type="entry name" value="PLipase_D/transphosphatidylase"/>
</dbReference>
<evidence type="ECO:0000256" key="6">
    <source>
        <dbReference type="ARBA" id="ARBA00023098"/>
    </source>
</evidence>
<dbReference type="GO" id="GO:0016042">
    <property type="term" value="P:lipid catabolic process"/>
    <property type="evidence" value="ECO:0007669"/>
    <property type="project" value="UniProtKB-KW"/>
</dbReference>
<dbReference type="Pfam" id="PF13091">
    <property type="entry name" value="PLDc_2"/>
    <property type="match status" value="2"/>
</dbReference>
<dbReference type="GO" id="GO:0004630">
    <property type="term" value="F:phospholipase D activity"/>
    <property type="evidence" value="ECO:0007669"/>
    <property type="project" value="UniProtKB-EC"/>
</dbReference>
<evidence type="ECO:0000256" key="4">
    <source>
        <dbReference type="ARBA" id="ARBA00022801"/>
    </source>
</evidence>
<dbReference type="InterPro" id="IPR025202">
    <property type="entry name" value="PLD-like_dom"/>
</dbReference>
<evidence type="ECO:0000256" key="2">
    <source>
        <dbReference type="ARBA" id="ARBA00008664"/>
    </source>
</evidence>
<dbReference type="SUPFAM" id="SSF56024">
    <property type="entry name" value="Phospholipase D/nuclease"/>
    <property type="match status" value="2"/>
</dbReference>
<gene>
    <name evidence="9" type="ordered locus">CLDAP_10010</name>
</gene>
<keyword evidence="5" id="KW-0442">Lipid degradation</keyword>
<dbReference type="RefSeq" id="WP_014432281.1">
    <property type="nucleotide sequence ID" value="NC_017079.1"/>
</dbReference>
<dbReference type="OrthoDB" id="9801679at2"/>
<feature type="signal peptide" evidence="7">
    <location>
        <begin position="1"/>
        <end position="28"/>
    </location>
</feature>
<dbReference type="eggNOG" id="COG1502">
    <property type="taxonomic scope" value="Bacteria"/>
</dbReference>
<dbReference type="PANTHER" id="PTHR43856">
    <property type="entry name" value="CARDIOLIPIN HYDROLASE"/>
    <property type="match status" value="1"/>
</dbReference>
<evidence type="ECO:0000256" key="1">
    <source>
        <dbReference type="ARBA" id="ARBA00000798"/>
    </source>
</evidence>
<evidence type="ECO:0000256" key="7">
    <source>
        <dbReference type="SAM" id="SignalP"/>
    </source>
</evidence>
<comment type="similarity">
    <text evidence="2">Belongs to the phospholipase D family.</text>
</comment>
<dbReference type="KEGG" id="cap:CLDAP_10010"/>
<keyword evidence="10" id="KW-1185">Reference proteome</keyword>
<evidence type="ECO:0000313" key="10">
    <source>
        <dbReference type="Proteomes" id="UP000007880"/>
    </source>
</evidence>
<dbReference type="EMBL" id="AP012337">
    <property type="protein sequence ID" value="BAL99040.1"/>
    <property type="molecule type" value="Genomic_DNA"/>
</dbReference>
<dbReference type="PANTHER" id="PTHR43856:SF1">
    <property type="entry name" value="MITOCHONDRIAL CARDIOLIPIN HYDROLASE"/>
    <property type="match status" value="1"/>
</dbReference>
<feature type="domain" description="PLD phosphodiesterase" evidence="8">
    <location>
        <begin position="354"/>
        <end position="381"/>
    </location>
</feature>
<evidence type="ECO:0000259" key="8">
    <source>
        <dbReference type="PROSITE" id="PS50035"/>
    </source>
</evidence>
<dbReference type="AlphaFoldDB" id="I0I1A3"/>
<dbReference type="InterPro" id="IPR051406">
    <property type="entry name" value="PLD_domain"/>
</dbReference>
<evidence type="ECO:0000256" key="3">
    <source>
        <dbReference type="ARBA" id="ARBA00012027"/>
    </source>
</evidence>
<name>I0I1A3_CALAS</name>
<evidence type="ECO:0000313" key="9">
    <source>
        <dbReference type="EMBL" id="BAL99040.1"/>
    </source>
</evidence>
<comment type="catalytic activity">
    <reaction evidence="1">
        <text>a 1,2-diacyl-sn-glycero-3-phosphocholine + H2O = a 1,2-diacyl-sn-glycero-3-phosphate + choline + H(+)</text>
        <dbReference type="Rhea" id="RHEA:14445"/>
        <dbReference type="ChEBI" id="CHEBI:15354"/>
        <dbReference type="ChEBI" id="CHEBI:15377"/>
        <dbReference type="ChEBI" id="CHEBI:15378"/>
        <dbReference type="ChEBI" id="CHEBI:57643"/>
        <dbReference type="ChEBI" id="CHEBI:58608"/>
        <dbReference type="EC" id="3.1.4.4"/>
    </reaction>
</comment>
<sequence length="657" mass="70758">MHWIAYWVRRLLVVILVAVGCGAPIALAQTDPPPDGAILYLPAVMGPPPARVLIAAAHIDSAVSYEPDEAILLWNVGGSAQPLAGWSVRAGSKEASFPSTSALQLQPGERLWCTAHTDSFRLSFGEEAGCAWSSADNGAELLSAALSLNNNGGVIALLDDQRRVVDVLRYGATLQTAEGWFGPPANAYTRGPATAAGQVWRRKLDPLSGLPIDNDIASDWAGDLADLAWGRRVYQPGWGGWSREDGLWPWSGTESASWMVAVGPEGLYAPMLRFLESASRSLDLSLYTLEHPSLAAALVAAIQRGVRVRLMLDGAPPGGITNLQKWCIRQIAEAGGEVYYMAVADGAPKGYKRRYRYLHAKYGIADESRAFVGTENLTLNAMPEPAESPVGGRRGVYLFTDAAGVVTALRTLFDLDWRPTTFADLRPYEAAHPQYGAPPPDFTLPPPPFFPVPEAPFGEPLQVSGVMPFLVVSAPENALRPDVGIQALLHRAGAGDEIVFLQMYEHKFFGDSSSNPIADPNPRLEAAIEAARRGARVRLLLDSFFDDPAALRSNRATVDYVRAVAAAEGLDLDARTGNPTGGGIHAKLVLVRTGGQWWSAVGSLNGGEVSHKLNREVVLMVEHPEIYARLYSVFERDWELSALSTMIVGDARQAGGP</sequence>
<dbReference type="STRING" id="926550.CLDAP_10010"/>
<dbReference type="Proteomes" id="UP000007880">
    <property type="component" value="Chromosome"/>
</dbReference>
<dbReference type="HOGENOM" id="CLU_417206_0_0_0"/>
<protein>
    <recommendedName>
        <fullName evidence="3">phospholipase D</fullName>
        <ecNumber evidence="3">3.1.4.4</ecNumber>
    </recommendedName>
</protein>
<keyword evidence="6" id="KW-0443">Lipid metabolism</keyword>
<keyword evidence="4" id="KW-0378">Hydrolase</keyword>
<evidence type="ECO:0000256" key="5">
    <source>
        <dbReference type="ARBA" id="ARBA00022963"/>
    </source>
</evidence>
<keyword evidence="7" id="KW-0732">Signal</keyword>
<feature type="chain" id="PRO_5003628426" description="phospholipase D" evidence="7">
    <location>
        <begin position="29"/>
        <end position="657"/>
    </location>
</feature>